<evidence type="ECO:0000256" key="1">
    <source>
        <dbReference type="SAM" id="MobiDB-lite"/>
    </source>
</evidence>
<proteinExistence type="predicted"/>
<evidence type="ECO:0000313" key="3">
    <source>
        <dbReference type="Proteomes" id="UP000245657"/>
    </source>
</evidence>
<sequence>MRQFSYFSAIFLVIFIIFGYAICSASLDNIPDGSPGMPPGQEGIGNGQPPSGGTPPSGAPPGGSGGNQGTSFTLSGNFTVDGKTVSESDRSYTSDKTDTSAIYVTNKGSLSLKNPIISTTGNTSNNDASSFYGLNGAVLANNASTVKISGGSITTTGTGANGAIPTGEGTSISLDNLTITASGNGGHGVMATLGGTLTLVDVNVITSGKNGAPIATDRGSGTVTVTRGTISSSGIDSPGLYSTGVINVTDAIVKSVGTEAAVIEGINSIHLVNTSLSGGVEKTGGTMIYQSFSGDAETGTGTFTMDGGSYEPIAGPAFFVTNTDSVITLKNVKMIGTPDLLIKAAGTSRWGTQGKNGGIVIFYADNVQLTGSLETDAISSISATLKNGSTLSGAINTSAISLDETSSWNVTADSTLTSLKDSAGIVDSSITNIIGNGFTVTYDKNNADNNELEGMTFSLKNGGTLTPKSS</sequence>
<evidence type="ECO:0000313" key="2">
    <source>
        <dbReference type="EMBL" id="PWR73923.1"/>
    </source>
</evidence>
<accession>A0A2V2NF30</accession>
<reference evidence="2 3" key="1">
    <citation type="submission" date="2018-05" db="EMBL/GenBank/DDBJ databases">
        <title>Draft genome of Methanospirillum lacunae Ki8-1.</title>
        <authorList>
            <person name="Dueholm M.S."/>
            <person name="Nielsen P.H."/>
            <person name="Bakmann L.F."/>
            <person name="Otzen D.E."/>
        </authorList>
    </citation>
    <scope>NUCLEOTIDE SEQUENCE [LARGE SCALE GENOMIC DNA]</scope>
    <source>
        <strain evidence="2 3">Ki8-1</strain>
    </source>
</reference>
<evidence type="ECO:0008006" key="4">
    <source>
        <dbReference type="Google" id="ProtNLM"/>
    </source>
</evidence>
<feature type="compositionally biased region" description="Basic and acidic residues" evidence="1">
    <location>
        <begin position="84"/>
        <end position="96"/>
    </location>
</feature>
<comment type="caution">
    <text evidence="2">The sequence shown here is derived from an EMBL/GenBank/DDBJ whole genome shotgun (WGS) entry which is preliminary data.</text>
</comment>
<dbReference type="GeneID" id="97549263"/>
<dbReference type="Gene3D" id="2.160.20.20">
    <property type="match status" value="1"/>
</dbReference>
<dbReference type="EMBL" id="QGMY01000002">
    <property type="protein sequence ID" value="PWR73923.1"/>
    <property type="molecule type" value="Genomic_DNA"/>
</dbReference>
<organism evidence="2 3">
    <name type="scientific">Methanospirillum lacunae</name>
    <dbReference type="NCBI Taxonomy" id="668570"/>
    <lineage>
        <taxon>Archaea</taxon>
        <taxon>Methanobacteriati</taxon>
        <taxon>Methanobacteriota</taxon>
        <taxon>Stenosarchaea group</taxon>
        <taxon>Methanomicrobia</taxon>
        <taxon>Methanomicrobiales</taxon>
        <taxon>Methanospirillaceae</taxon>
        <taxon>Methanospirillum</taxon>
    </lineage>
</organism>
<dbReference type="Proteomes" id="UP000245657">
    <property type="component" value="Unassembled WGS sequence"/>
</dbReference>
<gene>
    <name evidence="2" type="ORF">DK846_01800</name>
</gene>
<dbReference type="AlphaFoldDB" id="A0A2V2NF30"/>
<dbReference type="RefSeq" id="WP_109967203.1">
    <property type="nucleotide sequence ID" value="NZ_CP176093.1"/>
</dbReference>
<protein>
    <recommendedName>
        <fullName evidence="4">Right handed beta helix domain-containing protein</fullName>
    </recommendedName>
</protein>
<feature type="compositionally biased region" description="Low complexity" evidence="1">
    <location>
        <begin position="47"/>
        <end position="56"/>
    </location>
</feature>
<dbReference type="InterPro" id="IPR012332">
    <property type="entry name" value="Autotransporter_pectin_lyase_C"/>
</dbReference>
<name>A0A2V2NF30_9EURY</name>
<keyword evidence="3" id="KW-1185">Reference proteome</keyword>
<feature type="region of interest" description="Disordered" evidence="1">
    <location>
        <begin position="33"/>
        <end position="96"/>
    </location>
</feature>
<dbReference type="OrthoDB" id="117939at2157"/>